<keyword evidence="3" id="KW-1185">Reference proteome</keyword>
<evidence type="ECO:0000256" key="1">
    <source>
        <dbReference type="SAM" id="MobiDB-lite"/>
    </source>
</evidence>
<evidence type="ECO:0000313" key="2">
    <source>
        <dbReference type="EMBL" id="MCW6037487.1"/>
    </source>
</evidence>
<feature type="non-terminal residue" evidence="2">
    <location>
        <position position="162"/>
    </location>
</feature>
<organism evidence="2 3">
    <name type="scientific">Spirulina subsalsa FACHB-351</name>
    <dbReference type="NCBI Taxonomy" id="234711"/>
    <lineage>
        <taxon>Bacteria</taxon>
        <taxon>Bacillati</taxon>
        <taxon>Cyanobacteriota</taxon>
        <taxon>Cyanophyceae</taxon>
        <taxon>Spirulinales</taxon>
        <taxon>Spirulinaceae</taxon>
        <taxon>Spirulina</taxon>
    </lineage>
</organism>
<reference evidence="2 3" key="1">
    <citation type="submission" date="2021-08" db="EMBL/GenBank/DDBJ databases">
        <title>Draft genome sequence of Spirulina subsalsa with high tolerance to salinity and hype-accumulation of phycocyanin.</title>
        <authorList>
            <person name="Pei H."/>
            <person name="Jiang L."/>
        </authorList>
    </citation>
    <scope>NUCLEOTIDE SEQUENCE [LARGE SCALE GENOMIC DNA]</scope>
    <source>
        <strain evidence="2 3">FACHB-351</strain>
    </source>
</reference>
<dbReference type="EMBL" id="JAIHOM010000073">
    <property type="protein sequence ID" value="MCW6037487.1"/>
    <property type="molecule type" value="Genomic_DNA"/>
</dbReference>
<comment type="caution">
    <text evidence="2">The sequence shown here is derived from an EMBL/GenBank/DDBJ whole genome shotgun (WGS) entry which is preliminary data.</text>
</comment>
<feature type="region of interest" description="Disordered" evidence="1">
    <location>
        <begin position="93"/>
        <end position="162"/>
    </location>
</feature>
<accession>A0ABT3L7Q9</accession>
<name>A0ABT3L7Q9_9CYAN</name>
<proteinExistence type="predicted"/>
<sequence length="162" mass="18242">MTKTSTLPVDLASFERLLQQRLQAKLTELTPLQVNCFIKRETLLMVVQHPAPVMAHPSRAFRILEAAFEEEGLPEHFRGLMYLEVEGRNQPYAFHTFRDTPPPNDVAEQVKATTPEGIQAAQQQKKRKSFPAPPPPPRRDLEAIPPPQYSDPDTIALPSSPP</sequence>
<evidence type="ECO:0000313" key="3">
    <source>
        <dbReference type="Proteomes" id="UP001526426"/>
    </source>
</evidence>
<dbReference type="Proteomes" id="UP001526426">
    <property type="component" value="Unassembled WGS sequence"/>
</dbReference>
<gene>
    <name evidence="2" type="ORF">K4A83_14565</name>
</gene>
<protein>
    <submittedName>
        <fullName evidence="2">Uncharacterized protein</fullName>
    </submittedName>
</protein>